<dbReference type="Gene3D" id="2.60.40.2090">
    <property type="match status" value="1"/>
</dbReference>
<gene>
    <name evidence="9" type="ORF">H9814_02180</name>
</gene>
<dbReference type="EMBL" id="DXBX01000018">
    <property type="protein sequence ID" value="HIZ32343.1"/>
    <property type="molecule type" value="Genomic_DNA"/>
</dbReference>
<dbReference type="Proteomes" id="UP000824028">
    <property type="component" value="Unassembled WGS sequence"/>
</dbReference>
<comment type="caution">
    <text evidence="9">The sequence shown here is derived from an EMBL/GenBank/DDBJ whole genome shotgun (WGS) entry which is preliminary data.</text>
</comment>
<evidence type="ECO:0000256" key="4">
    <source>
        <dbReference type="ARBA" id="ARBA00023136"/>
    </source>
</evidence>
<keyword evidence="5" id="KW-0564">Palmitate</keyword>
<evidence type="ECO:0000313" key="10">
    <source>
        <dbReference type="Proteomes" id="UP000824028"/>
    </source>
</evidence>
<organism evidence="9 10">
    <name type="scientific">Candidatus Bacteroides merdigallinarum</name>
    <dbReference type="NCBI Taxonomy" id="2838473"/>
    <lineage>
        <taxon>Bacteria</taxon>
        <taxon>Pseudomonadati</taxon>
        <taxon>Bacteroidota</taxon>
        <taxon>Bacteroidia</taxon>
        <taxon>Bacteroidales</taxon>
        <taxon>Bacteroidaceae</taxon>
        <taxon>Bacteroides</taxon>
    </lineage>
</organism>
<reference evidence="9" key="2">
    <citation type="submission" date="2021-04" db="EMBL/GenBank/DDBJ databases">
        <authorList>
            <person name="Gilroy R."/>
        </authorList>
    </citation>
    <scope>NUCLEOTIDE SEQUENCE</scope>
    <source>
        <strain evidence="9">ChiHjej9B8-1298</strain>
    </source>
</reference>
<keyword evidence="7" id="KW-0449">Lipoprotein</keyword>
<dbReference type="AlphaFoldDB" id="A0A9D2E7N7"/>
<proteinExistence type="inferred from homology"/>
<comment type="subcellular location">
    <subcellularLocation>
        <location evidence="1">Cell outer membrane</location>
    </subcellularLocation>
</comment>
<evidence type="ECO:0000256" key="3">
    <source>
        <dbReference type="ARBA" id="ARBA00022729"/>
    </source>
</evidence>
<name>A0A9D2E7N7_9BACE</name>
<comment type="similarity">
    <text evidence="2">Belongs to the bacteroidetes fimbrillin superfamily. FimB/Mfa2 family.</text>
</comment>
<reference evidence="9" key="1">
    <citation type="journal article" date="2021" name="PeerJ">
        <title>Extensive microbial diversity within the chicken gut microbiome revealed by metagenomics and culture.</title>
        <authorList>
            <person name="Gilroy R."/>
            <person name="Ravi A."/>
            <person name="Getino M."/>
            <person name="Pursley I."/>
            <person name="Horton D.L."/>
            <person name="Alikhan N.F."/>
            <person name="Baker D."/>
            <person name="Gharbi K."/>
            <person name="Hall N."/>
            <person name="Watson M."/>
            <person name="Adriaenssens E.M."/>
            <person name="Foster-Nyarko E."/>
            <person name="Jarju S."/>
            <person name="Secka A."/>
            <person name="Antonio M."/>
            <person name="Oren A."/>
            <person name="Chaudhuri R.R."/>
            <person name="La Ragione R."/>
            <person name="Hildebrand F."/>
            <person name="Pallen M.J."/>
        </authorList>
    </citation>
    <scope>NUCLEOTIDE SEQUENCE</scope>
    <source>
        <strain evidence="9">ChiHjej9B8-1298</strain>
    </source>
</reference>
<evidence type="ECO:0000256" key="2">
    <source>
        <dbReference type="ARBA" id="ARBA00007248"/>
    </source>
</evidence>
<keyword evidence="3 8" id="KW-0732">Signal</keyword>
<evidence type="ECO:0000256" key="7">
    <source>
        <dbReference type="ARBA" id="ARBA00023288"/>
    </source>
</evidence>
<dbReference type="InterPro" id="IPR014941">
    <property type="entry name" value="FimB/Mfa2/Mfa3"/>
</dbReference>
<protein>
    <submittedName>
        <fullName evidence="9">FimB/Mfa2 family fimbrial subunit</fullName>
    </submittedName>
</protein>
<dbReference type="Gene3D" id="2.60.40.2100">
    <property type="match status" value="1"/>
</dbReference>
<evidence type="ECO:0000313" key="9">
    <source>
        <dbReference type="EMBL" id="HIZ32343.1"/>
    </source>
</evidence>
<evidence type="ECO:0000256" key="5">
    <source>
        <dbReference type="ARBA" id="ARBA00023139"/>
    </source>
</evidence>
<evidence type="ECO:0000256" key="1">
    <source>
        <dbReference type="ARBA" id="ARBA00004442"/>
    </source>
</evidence>
<dbReference type="GO" id="GO:0009279">
    <property type="term" value="C:cell outer membrane"/>
    <property type="evidence" value="ECO:0007669"/>
    <property type="project" value="UniProtKB-SubCell"/>
</dbReference>
<dbReference type="Pfam" id="PF08842">
    <property type="entry name" value="Mfa2"/>
    <property type="match status" value="1"/>
</dbReference>
<evidence type="ECO:0000256" key="6">
    <source>
        <dbReference type="ARBA" id="ARBA00023237"/>
    </source>
</evidence>
<sequence>MEMLSYIRTCGIRVLGCLLGCLAVTACDSVIYDYEGDCSVTYRLKFRYDWNMAFADAFAHEVEAVTLYVLDADGRIVWQKTEEGEALAAPDYAMTVDVEPGTYDLLAWCGTRERGSFTVPDADYKDGLTCTLQCAHGEGGRAYCNQDLDRLFHGYVQGQVFCIREGVHTYEVPLMKNTNNIRVVLQHLSGEAIPEGLFEFSITDDNGSMDWDNTVLPDESITYYAWREDAGTAEFEDGVPEGAQSSLSAVIAELTIPRMMMDHADRARLSIRNRETGEIVITIPLIDAVLLVKGYYNREMSDQEYLDRQDVFSLTFFLDENDRWMDAYIYINVSSMNYKYL</sequence>
<keyword evidence="6" id="KW-0998">Cell outer membrane</keyword>
<feature type="chain" id="PRO_5039327335" evidence="8">
    <location>
        <begin position="27"/>
        <end position="341"/>
    </location>
</feature>
<accession>A0A9D2E7N7</accession>
<keyword evidence="4" id="KW-0472">Membrane</keyword>
<feature type="signal peptide" evidence="8">
    <location>
        <begin position="1"/>
        <end position="26"/>
    </location>
</feature>
<evidence type="ECO:0000256" key="8">
    <source>
        <dbReference type="SAM" id="SignalP"/>
    </source>
</evidence>